<keyword evidence="3" id="KW-1185">Reference proteome</keyword>
<reference evidence="3" key="1">
    <citation type="submission" date="2016-06" db="EMBL/GenBank/DDBJ databases">
        <title>Parallel loss of symbiosis genes in relatives of nitrogen-fixing non-legume Parasponia.</title>
        <authorList>
            <person name="Van Velzen R."/>
            <person name="Holmer R."/>
            <person name="Bu F."/>
            <person name="Rutten L."/>
            <person name="Van Zeijl A."/>
            <person name="Liu W."/>
            <person name="Santuari L."/>
            <person name="Cao Q."/>
            <person name="Sharma T."/>
            <person name="Shen D."/>
            <person name="Roswanjaya Y."/>
            <person name="Wardhani T."/>
            <person name="Kalhor M.S."/>
            <person name="Jansen J."/>
            <person name="Van den Hoogen J."/>
            <person name="Gungor B."/>
            <person name="Hartog M."/>
            <person name="Hontelez J."/>
            <person name="Verver J."/>
            <person name="Yang W.-C."/>
            <person name="Schijlen E."/>
            <person name="Repin R."/>
            <person name="Schilthuizen M."/>
            <person name="Schranz E."/>
            <person name="Heidstra R."/>
            <person name="Miyata K."/>
            <person name="Fedorova E."/>
            <person name="Kohlen W."/>
            <person name="Bisseling T."/>
            <person name="Smit S."/>
            <person name="Geurts R."/>
        </authorList>
    </citation>
    <scope>NUCLEOTIDE SEQUENCE [LARGE SCALE GENOMIC DNA]</scope>
    <source>
        <strain evidence="3">cv. WU1-14</strain>
    </source>
</reference>
<dbReference type="AlphaFoldDB" id="A0A2P5BF21"/>
<evidence type="ECO:0000313" key="2">
    <source>
        <dbReference type="EMBL" id="PON47387.1"/>
    </source>
</evidence>
<evidence type="ECO:0000313" key="3">
    <source>
        <dbReference type="Proteomes" id="UP000237105"/>
    </source>
</evidence>
<dbReference type="EMBL" id="JXTB01000295">
    <property type="protein sequence ID" value="PON47387.1"/>
    <property type="molecule type" value="Genomic_DNA"/>
</dbReference>
<feature type="region of interest" description="Disordered" evidence="1">
    <location>
        <begin position="1"/>
        <end position="39"/>
    </location>
</feature>
<gene>
    <name evidence="2" type="ORF">PanWU01x14_244710</name>
</gene>
<accession>A0A2P5BF21</accession>
<proteinExistence type="predicted"/>
<evidence type="ECO:0000256" key="1">
    <source>
        <dbReference type="SAM" id="MobiDB-lite"/>
    </source>
</evidence>
<protein>
    <submittedName>
        <fullName evidence="2">Uncharacterized protein</fullName>
    </submittedName>
</protein>
<feature type="region of interest" description="Disordered" evidence="1">
    <location>
        <begin position="73"/>
        <end position="92"/>
    </location>
</feature>
<dbReference type="Proteomes" id="UP000237105">
    <property type="component" value="Unassembled WGS sequence"/>
</dbReference>
<dbReference type="OrthoDB" id="1746206at2759"/>
<sequence length="119" mass="13348">MKEPALAVQKRTLGMPSSSDTSRVNDMRASENMQVTGGKTTSSYEAASLSFWTRWRKGARQFLAVESQREGTSWVASASEGGRPSGIVSKRKEGKPCKELWPRDLRRRLWLNSVLTKVM</sequence>
<comment type="caution">
    <text evidence="2">The sequence shown here is derived from an EMBL/GenBank/DDBJ whole genome shotgun (WGS) entry which is preliminary data.</text>
</comment>
<name>A0A2P5BF21_PARAD</name>
<organism evidence="2 3">
    <name type="scientific">Parasponia andersonii</name>
    <name type="common">Sponia andersonii</name>
    <dbReference type="NCBI Taxonomy" id="3476"/>
    <lineage>
        <taxon>Eukaryota</taxon>
        <taxon>Viridiplantae</taxon>
        <taxon>Streptophyta</taxon>
        <taxon>Embryophyta</taxon>
        <taxon>Tracheophyta</taxon>
        <taxon>Spermatophyta</taxon>
        <taxon>Magnoliopsida</taxon>
        <taxon>eudicotyledons</taxon>
        <taxon>Gunneridae</taxon>
        <taxon>Pentapetalae</taxon>
        <taxon>rosids</taxon>
        <taxon>fabids</taxon>
        <taxon>Rosales</taxon>
        <taxon>Cannabaceae</taxon>
        <taxon>Parasponia</taxon>
    </lineage>
</organism>